<protein>
    <submittedName>
        <fullName evidence="4">USG-1 protein</fullName>
    </submittedName>
</protein>
<proteinExistence type="inferred from homology"/>
<dbReference type="CDD" id="cd18129">
    <property type="entry name" value="ASADH_C_USG1_like"/>
    <property type="match status" value="1"/>
</dbReference>
<dbReference type="GO" id="GO:0051287">
    <property type="term" value="F:NAD binding"/>
    <property type="evidence" value="ECO:0007669"/>
    <property type="project" value="InterPro"/>
</dbReference>
<evidence type="ECO:0000256" key="1">
    <source>
        <dbReference type="ARBA" id="ARBA00010584"/>
    </source>
</evidence>
<dbReference type="GO" id="GO:0046983">
    <property type="term" value="F:protein dimerization activity"/>
    <property type="evidence" value="ECO:0007669"/>
    <property type="project" value="InterPro"/>
</dbReference>
<dbReference type="Gene3D" id="3.40.50.720">
    <property type="entry name" value="NAD(P)-binding Rossmann-like Domain"/>
    <property type="match status" value="1"/>
</dbReference>
<dbReference type="Pfam" id="PF02774">
    <property type="entry name" value="Semialdhyde_dhC"/>
    <property type="match status" value="1"/>
</dbReference>
<gene>
    <name evidence="4" type="primary">usg</name>
    <name evidence="4" type="ORF">CI610_01845</name>
</gene>
<dbReference type="InterPro" id="IPR012280">
    <property type="entry name" value="Semialdhyde_DH_dimer_dom"/>
</dbReference>
<reference evidence="4" key="1">
    <citation type="journal article" date="2017" name="Appl. Environ. Microbiol.">
        <title>Molecular characterization of an Endozoicomonas-like organism causing infection in king scallop Pecten maximus L.</title>
        <authorList>
            <person name="Cano I."/>
            <person name="van Aerle R."/>
            <person name="Ross S."/>
            <person name="Verner-Jeffreys D.W."/>
            <person name="Paley R.K."/>
            <person name="Rimmer G."/>
            <person name="Ryder D."/>
            <person name="Hooper P."/>
            <person name="Stone D."/>
            <person name="Feist S.W."/>
        </authorList>
    </citation>
    <scope>NUCLEOTIDE SEQUENCE</scope>
</reference>
<comment type="similarity">
    <text evidence="1">Belongs to the aspartate-semialdehyde dehydrogenase family.</text>
</comment>
<evidence type="ECO:0000259" key="3">
    <source>
        <dbReference type="Pfam" id="PF02774"/>
    </source>
</evidence>
<dbReference type="Gene3D" id="3.30.360.10">
    <property type="entry name" value="Dihydrodipicolinate Reductase, domain 2"/>
    <property type="match status" value="1"/>
</dbReference>
<dbReference type="PANTHER" id="PTHR46278:SF2">
    <property type="entry name" value="ASPARTATE-SEMIALDEHYDE DEHYDROGENASE"/>
    <property type="match status" value="1"/>
</dbReference>
<dbReference type="SUPFAM" id="SSF51735">
    <property type="entry name" value="NAD(P)-binding Rossmann-fold domains"/>
    <property type="match status" value="1"/>
</dbReference>
<comment type="caution">
    <text evidence="4">The sequence shown here is derived from an EMBL/GenBank/DDBJ whole genome shotgun (WGS) entry which is preliminary data.</text>
</comment>
<dbReference type="PIRSF" id="PIRSF000148">
    <property type="entry name" value="ASA_dh"/>
    <property type="match status" value="1"/>
</dbReference>
<evidence type="ECO:0000313" key="4">
    <source>
        <dbReference type="EMBL" id="PJE79199.1"/>
    </source>
</evidence>
<feature type="domain" description="Semialdehyde dehydrogenase NAD-binding" evidence="2">
    <location>
        <begin position="7"/>
        <end position="108"/>
    </location>
</feature>
<dbReference type="EMBL" id="NSIT01000088">
    <property type="protein sequence ID" value="PJE79199.1"/>
    <property type="molecule type" value="Genomic_DNA"/>
</dbReference>
<dbReference type="GO" id="GO:0008652">
    <property type="term" value="P:amino acid biosynthetic process"/>
    <property type="evidence" value="ECO:0007669"/>
    <property type="project" value="InterPro"/>
</dbReference>
<dbReference type="GO" id="GO:0016620">
    <property type="term" value="F:oxidoreductase activity, acting on the aldehyde or oxo group of donors, NAD or NADP as acceptor"/>
    <property type="evidence" value="ECO:0007669"/>
    <property type="project" value="InterPro"/>
</dbReference>
<dbReference type="InterPro" id="IPR036291">
    <property type="entry name" value="NAD(P)-bd_dom_sf"/>
</dbReference>
<dbReference type="PANTHER" id="PTHR46278">
    <property type="entry name" value="DEHYDROGENASE, PUTATIVE-RELATED"/>
    <property type="match status" value="1"/>
</dbReference>
<accession>A0A2H9T7N2</accession>
<name>A0A2H9T7N2_9ZZZZ</name>
<organism evidence="4">
    <name type="scientific">invertebrate metagenome</name>
    <dbReference type="NCBI Taxonomy" id="1711999"/>
    <lineage>
        <taxon>unclassified sequences</taxon>
        <taxon>metagenomes</taxon>
        <taxon>organismal metagenomes</taxon>
    </lineage>
</organism>
<feature type="domain" description="Semialdehyde dehydrogenase dimerisation" evidence="3">
    <location>
        <begin position="144"/>
        <end position="315"/>
    </location>
</feature>
<dbReference type="Pfam" id="PF01118">
    <property type="entry name" value="Semialdhyde_dh"/>
    <property type="match status" value="1"/>
</dbReference>
<dbReference type="AlphaFoldDB" id="A0A2H9T7N2"/>
<dbReference type="InterPro" id="IPR000534">
    <property type="entry name" value="Semialdehyde_DH_NAD-bd"/>
</dbReference>
<dbReference type="CDD" id="cd17894">
    <property type="entry name" value="ASADH_USG1_N"/>
    <property type="match status" value="1"/>
</dbReference>
<sequence length="336" mass="36718">MSRRYDIAVCSATSLSAQVLLDTLAEKKFPVGTLYALETGAKKGASVEFQGEDIDVLEPAAFNFADADLTFLPYRSEENRIISEQAVEAGSLVFDASLETVKSESNYITSESCPVDQLQEALSHRQLVFPVTVASALSSLVSALQQHSCLKEIGLTVCQSVSNAGQKGLDSLREQTVSLLNGRPAENTVYHHRIAYNMIPDGDQPVSSDGSSEEEQRIEQELRMGERGNPAVMCIDVLTAPVFYGDSVVFRAKADNDIDLDNLRITLKACDNLTIMPDDGVATVEDAAGEDNFIVARLRHQAGSSRHVGCYVVTDTQRMVTRMMVKTAQRLINDFL</sequence>
<dbReference type="SUPFAM" id="SSF55347">
    <property type="entry name" value="Glyceraldehyde-3-phosphate dehydrogenase-like, C-terminal domain"/>
    <property type="match status" value="1"/>
</dbReference>
<evidence type="ECO:0000259" key="2">
    <source>
        <dbReference type="Pfam" id="PF01118"/>
    </source>
</evidence>